<reference evidence="1 2" key="1">
    <citation type="journal article" date="2022" name="Int. J. Syst. Evol. Microbiol.">
        <title>Miniphocaeibacter halophilus sp. nov., an ammonium-tolerant acetate-producing bacterium isolated from a biogas system.</title>
        <authorList>
            <person name="Schnurer A."/>
            <person name="Singh A."/>
            <person name="Bi S."/>
            <person name="Qiao W."/>
            <person name="Westerholm M."/>
        </authorList>
    </citation>
    <scope>NUCLEOTIDE SEQUENCE [LARGE SCALE GENOMIC DNA]</scope>
    <source>
        <strain evidence="1 2">AMB_01</strain>
    </source>
</reference>
<dbReference type="EC" id="2.7.4.9" evidence="1"/>
<dbReference type="EMBL" id="CP066744">
    <property type="protein sequence ID" value="QQK07326.1"/>
    <property type="molecule type" value="Genomic_DNA"/>
</dbReference>
<dbReference type="Proteomes" id="UP000595814">
    <property type="component" value="Chromosome"/>
</dbReference>
<keyword evidence="1" id="KW-0418">Kinase</keyword>
<proteinExistence type="predicted"/>
<accession>A0AC61MPC2</accession>
<protein>
    <submittedName>
        <fullName evidence="1">dTMP kinase</fullName>
        <ecNumber evidence="1">2.7.4.9</ecNumber>
    </submittedName>
</protein>
<gene>
    <name evidence="1" type="ORF">JFY71_08365</name>
</gene>
<name>A0AC61MPC2_9FIRM</name>
<evidence type="ECO:0000313" key="1">
    <source>
        <dbReference type="EMBL" id="QQK07326.1"/>
    </source>
</evidence>
<organism evidence="1 2">
    <name type="scientific">Miniphocaeibacter halophilus</name>
    <dbReference type="NCBI Taxonomy" id="2931922"/>
    <lineage>
        <taxon>Bacteria</taxon>
        <taxon>Bacillati</taxon>
        <taxon>Bacillota</taxon>
        <taxon>Tissierellia</taxon>
        <taxon>Tissierellales</taxon>
        <taxon>Peptoniphilaceae</taxon>
        <taxon>Miniphocaeibacter</taxon>
    </lineage>
</organism>
<keyword evidence="2" id="KW-1185">Reference proteome</keyword>
<keyword evidence="1" id="KW-0808">Transferase</keyword>
<sequence>MFITFEGPDGSGKTTIINMVYNSLVEKGYKIIKTREPGGTAISEKLRDIILDKNNKELTYRTEALLYAASRAQLVEEVIYPNLQKGNIILSDRYVLSSLAYQGAGRKLGIKEIFEINKFATNNLNPDLVLFFKVDPITTLKRKNALFEADRMELEDENFHSRVYKGYMDIFEKYHENDNFVEIDATKSIEEVFSNCLNIILERIRRK</sequence>
<evidence type="ECO:0000313" key="2">
    <source>
        <dbReference type="Proteomes" id="UP000595814"/>
    </source>
</evidence>